<reference evidence="1" key="1">
    <citation type="submission" date="2018-02" db="EMBL/GenBank/DDBJ databases">
        <title>Rhizophora mucronata_Transcriptome.</title>
        <authorList>
            <person name="Meera S.P."/>
            <person name="Sreeshan A."/>
            <person name="Augustine A."/>
        </authorList>
    </citation>
    <scope>NUCLEOTIDE SEQUENCE</scope>
    <source>
        <tissue evidence="1">Leaf</tissue>
    </source>
</reference>
<evidence type="ECO:0000313" key="1">
    <source>
        <dbReference type="EMBL" id="MBX45032.1"/>
    </source>
</evidence>
<accession>A0A2P2NR99</accession>
<organism evidence="1">
    <name type="scientific">Rhizophora mucronata</name>
    <name type="common">Asiatic mangrove</name>
    <dbReference type="NCBI Taxonomy" id="61149"/>
    <lineage>
        <taxon>Eukaryota</taxon>
        <taxon>Viridiplantae</taxon>
        <taxon>Streptophyta</taxon>
        <taxon>Embryophyta</taxon>
        <taxon>Tracheophyta</taxon>
        <taxon>Spermatophyta</taxon>
        <taxon>Magnoliopsida</taxon>
        <taxon>eudicotyledons</taxon>
        <taxon>Gunneridae</taxon>
        <taxon>Pentapetalae</taxon>
        <taxon>rosids</taxon>
        <taxon>fabids</taxon>
        <taxon>Malpighiales</taxon>
        <taxon>Rhizophoraceae</taxon>
        <taxon>Rhizophora</taxon>
    </lineage>
</organism>
<sequence length="22" mass="2524">MLRRISSLLKLVPEDLGKEGRL</sequence>
<dbReference type="EMBL" id="GGEC01064548">
    <property type="protein sequence ID" value="MBX45032.1"/>
    <property type="molecule type" value="Transcribed_RNA"/>
</dbReference>
<name>A0A2P2NR99_RHIMU</name>
<proteinExistence type="predicted"/>
<protein>
    <submittedName>
        <fullName evidence="1">Uncharacterized protein</fullName>
    </submittedName>
</protein>
<dbReference type="AlphaFoldDB" id="A0A2P2NR99"/>